<dbReference type="InterPro" id="IPR036736">
    <property type="entry name" value="ACP-like_sf"/>
</dbReference>
<gene>
    <name evidence="4" type="ORF">LA76x_2117</name>
</gene>
<dbReference type="PATRIC" id="fig|84531.7.peg.1687"/>
<dbReference type="STRING" id="84531.LA76x_2117"/>
<keyword evidence="1" id="KW-0596">Phosphopantetheine</keyword>
<dbReference type="KEGG" id="laq:GLA29479_1715"/>
<dbReference type="GO" id="GO:0031177">
    <property type="term" value="F:phosphopantetheine binding"/>
    <property type="evidence" value="ECO:0007669"/>
    <property type="project" value="InterPro"/>
</dbReference>
<feature type="domain" description="Carrier" evidence="3">
    <location>
        <begin position="1"/>
        <end position="76"/>
    </location>
</feature>
<dbReference type="InterPro" id="IPR020806">
    <property type="entry name" value="PKS_PP-bd"/>
</dbReference>
<dbReference type="KEGG" id="lab:LA76x_2117"/>
<dbReference type="InterPro" id="IPR006162">
    <property type="entry name" value="Ppantetheine_attach_site"/>
</dbReference>
<dbReference type="EMBL" id="CP011129">
    <property type="protein sequence ID" value="ALN80256.1"/>
    <property type="molecule type" value="Genomic_DNA"/>
</dbReference>
<organism evidence="4 5">
    <name type="scientific">Lysobacter antibioticus</name>
    <dbReference type="NCBI Taxonomy" id="84531"/>
    <lineage>
        <taxon>Bacteria</taxon>
        <taxon>Pseudomonadati</taxon>
        <taxon>Pseudomonadota</taxon>
        <taxon>Gammaproteobacteria</taxon>
        <taxon>Lysobacterales</taxon>
        <taxon>Lysobacteraceae</taxon>
        <taxon>Lysobacter</taxon>
    </lineage>
</organism>
<evidence type="ECO:0000256" key="2">
    <source>
        <dbReference type="ARBA" id="ARBA00022553"/>
    </source>
</evidence>
<dbReference type="SMART" id="SM00823">
    <property type="entry name" value="PKS_PP"/>
    <property type="match status" value="1"/>
</dbReference>
<proteinExistence type="predicted"/>
<dbReference type="PROSITE" id="PS00012">
    <property type="entry name" value="PHOSPHOPANTETHEINE"/>
    <property type="match status" value="1"/>
</dbReference>
<evidence type="ECO:0000313" key="5">
    <source>
        <dbReference type="Proteomes" id="UP000060787"/>
    </source>
</evidence>
<dbReference type="SUPFAM" id="SSF47336">
    <property type="entry name" value="ACP-like"/>
    <property type="match status" value="1"/>
</dbReference>
<evidence type="ECO:0000259" key="3">
    <source>
        <dbReference type="PROSITE" id="PS50075"/>
    </source>
</evidence>
<sequence length="87" mass="9741">MSKREPWLIDAMAEVLEVDRSQLSATESFAELGVDSLLGLRLTRKLEDLLGSEVELEWLFDHPSVRQLARFLDERFGEIDAAPAGPG</sequence>
<evidence type="ECO:0000256" key="1">
    <source>
        <dbReference type="ARBA" id="ARBA00022450"/>
    </source>
</evidence>
<dbReference type="Proteomes" id="UP000060787">
    <property type="component" value="Chromosome"/>
</dbReference>
<protein>
    <submittedName>
        <fullName evidence="4">Phosphopantetheine attachment site family protein</fullName>
    </submittedName>
</protein>
<dbReference type="PROSITE" id="PS50075">
    <property type="entry name" value="CARRIER"/>
    <property type="match status" value="1"/>
</dbReference>
<keyword evidence="2" id="KW-0597">Phosphoprotein</keyword>
<evidence type="ECO:0000313" key="4">
    <source>
        <dbReference type="EMBL" id="ALN80256.1"/>
    </source>
</evidence>
<name>A0A0S2F9Q5_LYSAN</name>
<keyword evidence="5" id="KW-1185">Reference proteome</keyword>
<dbReference type="InterPro" id="IPR009081">
    <property type="entry name" value="PP-bd_ACP"/>
</dbReference>
<reference evidence="4 5" key="1">
    <citation type="journal article" date="2015" name="BMC Genomics">
        <title>Comparative genomics and metabolic profiling of the genus Lysobacter.</title>
        <authorList>
            <person name="de Bruijn I."/>
            <person name="Cheng X."/>
            <person name="de Jager V."/>
            <person name="Exposito R.G."/>
            <person name="Watrous J."/>
            <person name="Patel N."/>
            <person name="Postma J."/>
            <person name="Dorrestein P.C."/>
            <person name="Kobayashi D."/>
            <person name="Raaijmakers J.M."/>
        </authorList>
    </citation>
    <scope>NUCLEOTIDE SEQUENCE [LARGE SCALE GENOMIC DNA]</scope>
    <source>
        <strain evidence="4 5">76</strain>
    </source>
</reference>
<dbReference type="eggNOG" id="COG0236">
    <property type="taxonomic scope" value="Bacteria"/>
</dbReference>
<accession>A0A0S2F9Q5</accession>
<dbReference type="Gene3D" id="1.10.1200.10">
    <property type="entry name" value="ACP-like"/>
    <property type="match status" value="1"/>
</dbReference>
<dbReference type="RefSeq" id="WP_057917621.1">
    <property type="nucleotide sequence ID" value="NZ_CP011129.1"/>
</dbReference>
<dbReference type="SMART" id="SM01294">
    <property type="entry name" value="PKS_PP_betabranch"/>
    <property type="match status" value="1"/>
</dbReference>
<dbReference type="Pfam" id="PF00550">
    <property type="entry name" value="PP-binding"/>
    <property type="match status" value="1"/>
</dbReference>
<dbReference type="AlphaFoldDB" id="A0A0S2F9Q5"/>